<dbReference type="Proteomes" id="UP000279833">
    <property type="component" value="Unassembled WGS sequence"/>
</dbReference>
<name>A0A183JDP4_9TREM</name>
<evidence type="ECO:0000313" key="1">
    <source>
        <dbReference type="EMBL" id="VDO63930.1"/>
    </source>
</evidence>
<dbReference type="EMBL" id="UZAK01000596">
    <property type="protein sequence ID" value="VDO63930.1"/>
    <property type="molecule type" value="Genomic_DNA"/>
</dbReference>
<proteinExistence type="predicted"/>
<evidence type="ECO:0000313" key="2">
    <source>
        <dbReference type="Proteomes" id="UP000279833"/>
    </source>
</evidence>
<accession>A0A183JDP4</accession>
<dbReference type="AlphaFoldDB" id="A0A183JDP4"/>
<dbReference type="STRING" id="6186.A0A183JDP4"/>
<keyword evidence="2" id="KW-1185">Reference proteome</keyword>
<reference evidence="1 2" key="2">
    <citation type="submission" date="2018-11" db="EMBL/GenBank/DDBJ databases">
        <authorList>
            <consortium name="Pathogen Informatics"/>
        </authorList>
    </citation>
    <scope>NUCLEOTIDE SEQUENCE [LARGE SCALE GENOMIC DNA]</scope>
    <source>
        <strain evidence="1">Dakar</strain>
        <strain evidence="2">Dakar, Senegal</strain>
    </source>
</reference>
<sequence length="112" mass="12425">MVLVIDNSSRFNAYTVTTWLNGIGCRHLGMVVKNLGKSMVQILDIYDLNAHSRLVDQIQFQEPVGSVPISFINSNTSDMNCFKEDGGNTNEVALCISSEPTTTRHTPNFFVV</sequence>
<organism evidence="3">
    <name type="scientific">Schistosoma curassoni</name>
    <dbReference type="NCBI Taxonomy" id="6186"/>
    <lineage>
        <taxon>Eukaryota</taxon>
        <taxon>Metazoa</taxon>
        <taxon>Spiralia</taxon>
        <taxon>Lophotrochozoa</taxon>
        <taxon>Platyhelminthes</taxon>
        <taxon>Trematoda</taxon>
        <taxon>Digenea</taxon>
        <taxon>Strigeidida</taxon>
        <taxon>Schistosomatoidea</taxon>
        <taxon>Schistosomatidae</taxon>
        <taxon>Schistosoma</taxon>
    </lineage>
</organism>
<evidence type="ECO:0000313" key="3">
    <source>
        <dbReference type="WBParaSite" id="SCUD_0000080601-mRNA-1"/>
    </source>
</evidence>
<dbReference type="WBParaSite" id="SCUD_0000080601-mRNA-1">
    <property type="protein sequence ID" value="SCUD_0000080601-mRNA-1"/>
    <property type="gene ID" value="SCUD_0000080601"/>
</dbReference>
<protein>
    <submittedName>
        <fullName evidence="3">Integrase catalytic domain-containing protein</fullName>
    </submittedName>
</protein>
<gene>
    <name evidence="1" type="ORF">SCUD_LOCUS807</name>
</gene>
<reference evidence="3" key="1">
    <citation type="submission" date="2016-06" db="UniProtKB">
        <authorList>
            <consortium name="WormBaseParasite"/>
        </authorList>
    </citation>
    <scope>IDENTIFICATION</scope>
</reference>